<dbReference type="OrthoDB" id="244550at2"/>
<evidence type="ECO:0000313" key="6">
    <source>
        <dbReference type="Proteomes" id="UP000253562"/>
    </source>
</evidence>
<dbReference type="GO" id="GO:0005886">
    <property type="term" value="C:plasma membrane"/>
    <property type="evidence" value="ECO:0007669"/>
    <property type="project" value="TreeGrafter"/>
</dbReference>
<dbReference type="RefSeq" id="WP_114367392.1">
    <property type="nucleotide sequence ID" value="NZ_QPEX01000010.1"/>
</dbReference>
<dbReference type="FunFam" id="3.40.50.300:FF:000398">
    <property type="entry name" value="Type IV pilus assembly ATPase PilB"/>
    <property type="match status" value="1"/>
</dbReference>
<dbReference type="Gene3D" id="3.40.50.300">
    <property type="entry name" value="P-loop containing nucleotide triphosphate hydrolases"/>
    <property type="match status" value="1"/>
</dbReference>
<dbReference type="Gene3D" id="3.30.450.90">
    <property type="match status" value="1"/>
</dbReference>
<proteinExistence type="inferred from homology"/>
<gene>
    <name evidence="5" type="ORF">DTL42_04055</name>
</gene>
<dbReference type="FunFam" id="3.30.450.90:FF:000001">
    <property type="entry name" value="Type II secretion system ATPase GspE"/>
    <property type="match status" value="1"/>
</dbReference>
<comment type="similarity">
    <text evidence="1">Belongs to the GSP E family.</text>
</comment>
<dbReference type="CDD" id="cd01129">
    <property type="entry name" value="PulE-GspE-like"/>
    <property type="match status" value="1"/>
</dbReference>
<name>A0A368KVJ7_9BACT</name>
<dbReference type="Gene3D" id="3.30.300.160">
    <property type="entry name" value="Type II secretion system, protein E, N-terminal domain"/>
    <property type="match status" value="1"/>
</dbReference>
<dbReference type="PANTHER" id="PTHR30258">
    <property type="entry name" value="TYPE II SECRETION SYSTEM PROTEIN GSPE-RELATED"/>
    <property type="match status" value="1"/>
</dbReference>
<dbReference type="Proteomes" id="UP000253562">
    <property type="component" value="Unassembled WGS sequence"/>
</dbReference>
<protein>
    <submittedName>
        <fullName evidence="5">Type II/IV secretion system protein</fullName>
    </submittedName>
</protein>
<dbReference type="SUPFAM" id="SSF52540">
    <property type="entry name" value="P-loop containing nucleoside triphosphate hydrolases"/>
    <property type="match status" value="1"/>
</dbReference>
<evidence type="ECO:0000256" key="2">
    <source>
        <dbReference type="ARBA" id="ARBA00022741"/>
    </source>
</evidence>
<evidence type="ECO:0000256" key="1">
    <source>
        <dbReference type="ARBA" id="ARBA00006611"/>
    </source>
</evidence>
<feature type="domain" description="Bacterial type II secretion system protein E" evidence="4">
    <location>
        <begin position="383"/>
        <end position="397"/>
    </location>
</feature>
<sequence>MVDAGEILLSCGLLTPEQADIVRNEQESSADFIPKAVELSFVEEDAALKALGQAVGLEFIDLTHTEIDTALIRSIPQRLIYRQSLLPVRRENGCIIVATSDPFDLYPLDEVAAATGLSVQPVLAGRSEIAKLIKANLGVGGETVEGMLARKEEDGGDVELLQDLDDEGGELAEVEQEASVIRLVNEILLEAIETRTSDVHIETQSNNSVVIRYRIDGMLHSQAVPPEINYFQAAIISRLKIMSRLNIAEKRLPQDGRMKLKVRGREIDVRVSVIPMIHGESIVMRILDKGNLSFDLQKLGMDVDVYSQFQKIIRQPHGIILVTGPTGSGKTTTLYSSLLEIRDEATKIITTEDPVEYQLDGINQIQVHSKIGLTFSASLRSILRHDPDVVLVGEIRDLETAENAIQASLTGHLVFSTLHTNDAAGAFARMVDMGVEPFLIASTVEGVMAQRLVRRLCPECKIPHEVHRADLPDDFPWDELQNQDEKRLFHPVGCRKCRGVGYTGRMGIYELLTTTEDLRQMVHDNVSSWEIKQAAMKQGMPTLRQYGWRKAIGGQTSVEEILRVTKSDNAGGRK</sequence>
<dbReference type="GO" id="GO:0016887">
    <property type="term" value="F:ATP hydrolysis activity"/>
    <property type="evidence" value="ECO:0007669"/>
    <property type="project" value="TreeGrafter"/>
</dbReference>
<evidence type="ECO:0000259" key="4">
    <source>
        <dbReference type="PROSITE" id="PS00662"/>
    </source>
</evidence>
<dbReference type="PROSITE" id="PS00662">
    <property type="entry name" value="T2SP_E"/>
    <property type="match status" value="1"/>
</dbReference>
<keyword evidence="2" id="KW-0547">Nucleotide-binding</keyword>
<dbReference type="Pfam" id="PF00437">
    <property type="entry name" value="T2SSE"/>
    <property type="match status" value="1"/>
</dbReference>
<evidence type="ECO:0000256" key="3">
    <source>
        <dbReference type="ARBA" id="ARBA00022840"/>
    </source>
</evidence>
<accession>A0A368KVJ7</accession>
<dbReference type="Pfam" id="PF05157">
    <property type="entry name" value="MshEN"/>
    <property type="match status" value="1"/>
</dbReference>
<dbReference type="InterPro" id="IPR037257">
    <property type="entry name" value="T2SS_E_N_sf"/>
</dbReference>
<dbReference type="InterPro" id="IPR007831">
    <property type="entry name" value="T2SS_GspE_N"/>
</dbReference>
<dbReference type="SUPFAM" id="SSF160246">
    <property type="entry name" value="EspE N-terminal domain-like"/>
    <property type="match status" value="1"/>
</dbReference>
<dbReference type="GO" id="GO:0005524">
    <property type="term" value="F:ATP binding"/>
    <property type="evidence" value="ECO:0007669"/>
    <property type="project" value="UniProtKB-KW"/>
</dbReference>
<dbReference type="EMBL" id="QPEX01000010">
    <property type="protein sequence ID" value="RCS54326.1"/>
    <property type="molecule type" value="Genomic_DNA"/>
</dbReference>
<dbReference type="PANTHER" id="PTHR30258:SF2">
    <property type="entry name" value="COMG OPERON PROTEIN 1"/>
    <property type="match status" value="1"/>
</dbReference>
<keyword evidence="3" id="KW-0067">ATP-binding</keyword>
<reference evidence="5 6" key="1">
    <citation type="submission" date="2018-07" db="EMBL/GenBank/DDBJ databases">
        <title>Comparative genomes isolates from brazilian mangrove.</title>
        <authorList>
            <person name="De Araujo J.E."/>
            <person name="Taketani R.G."/>
            <person name="Silva M.C.P."/>
            <person name="Lourenco M.V."/>
            <person name="Oliveira V.M."/>
            <person name="Andreote F.D."/>
        </authorList>
    </citation>
    <scope>NUCLEOTIDE SEQUENCE [LARGE SCALE GENOMIC DNA]</scope>
    <source>
        <strain evidence="5 6">HEX PRIS-MGV</strain>
    </source>
</reference>
<dbReference type="AlphaFoldDB" id="A0A368KVJ7"/>
<evidence type="ECO:0000313" key="5">
    <source>
        <dbReference type="EMBL" id="RCS54326.1"/>
    </source>
</evidence>
<dbReference type="InterPro" id="IPR001482">
    <property type="entry name" value="T2SS/T4SS_dom"/>
</dbReference>
<comment type="caution">
    <text evidence="5">The sequence shown here is derived from an EMBL/GenBank/DDBJ whole genome shotgun (WGS) entry which is preliminary data.</text>
</comment>
<organism evidence="5 6">
    <name type="scientific">Bremerella cremea</name>
    <dbReference type="NCBI Taxonomy" id="1031537"/>
    <lineage>
        <taxon>Bacteria</taxon>
        <taxon>Pseudomonadati</taxon>
        <taxon>Planctomycetota</taxon>
        <taxon>Planctomycetia</taxon>
        <taxon>Pirellulales</taxon>
        <taxon>Pirellulaceae</taxon>
        <taxon>Bremerella</taxon>
    </lineage>
</organism>
<dbReference type="InterPro" id="IPR027417">
    <property type="entry name" value="P-loop_NTPase"/>
</dbReference>